<name>A0AAW1VVH9_RUBAR</name>
<accession>A0AAW1VVH9</accession>
<dbReference type="Proteomes" id="UP001457282">
    <property type="component" value="Unassembled WGS sequence"/>
</dbReference>
<dbReference type="EMBL" id="JBEDUW010000007">
    <property type="protein sequence ID" value="KAK9912369.1"/>
    <property type="molecule type" value="Genomic_DNA"/>
</dbReference>
<comment type="caution">
    <text evidence="1">The sequence shown here is derived from an EMBL/GenBank/DDBJ whole genome shotgun (WGS) entry which is preliminary data.</text>
</comment>
<organism evidence="1 2">
    <name type="scientific">Rubus argutus</name>
    <name type="common">Southern blackberry</name>
    <dbReference type="NCBI Taxonomy" id="59490"/>
    <lineage>
        <taxon>Eukaryota</taxon>
        <taxon>Viridiplantae</taxon>
        <taxon>Streptophyta</taxon>
        <taxon>Embryophyta</taxon>
        <taxon>Tracheophyta</taxon>
        <taxon>Spermatophyta</taxon>
        <taxon>Magnoliopsida</taxon>
        <taxon>eudicotyledons</taxon>
        <taxon>Gunneridae</taxon>
        <taxon>Pentapetalae</taxon>
        <taxon>rosids</taxon>
        <taxon>fabids</taxon>
        <taxon>Rosales</taxon>
        <taxon>Rosaceae</taxon>
        <taxon>Rosoideae</taxon>
        <taxon>Rosoideae incertae sedis</taxon>
        <taxon>Rubus</taxon>
    </lineage>
</organism>
<keyword evidence="2" id="KW-1185">Reference proteome</keyword>
<dbReference type="AlphaFoldDB" id="A0AAW1VVH9"/>
<protein>
    <submittedName>
        <fullName evidence="1">Uncharacterized protein</fullName>
    </submittedName>
</protein>
<sequence length="78" mass="8156">MRRATGSEVAGFDAAVLGWREQRCRAGFGAAGGTDGGGRTGAAWSCCDGGQRLISSRCDQDEEMVAGAGWVQRWGTMV</sequence>
<evidence type="ECO:0000313" key="1">
    <source>
        <dbReference type="EMBL" id="KAK9912369.1"/>
    </source>
</evidence>
<proteinExistence type="predicted"/>
<gene>
    <name evidence="1" type="ORF">M0R45_036236</name>
</gene>
<evidence type="ECO:0000313" key="2">
    <source>
        <dbReference type="Proteomes" id="UP001457282"/>
    </source>
</evidence>
<reference evidence="1 2" key="1">
    <citation type="journal article" date="2023" name="G3 (Bethesda)">
        <title>A chromosome-length genome assembly and annotation of blackberry (Rubus argutus, cv. 'Hillquist').</title>
        <authorList>
            <person name="Bruna T."/>
            <person name="Aryal R."/>
            <person name="Dudchenko O."/>
            <person name="Sargent D.J."/>
            <person name="Mead D."/>
            <person name="Buti M."/>
            <person name="Cavallini A."/>
            <person name="Hytonen T."/>
            <person name="Andres J."/>
            <person name="Pham M."/>
            <person name="Weisz D."/>
            <person name="Mascagni F."/>
            <person name="Usai G."/>
            <person name="Natali L."/>
            <person name="Bassil N."/>
            <person name="Fernandez G.E."/>
            <person name="Lomsadze A."/>
            <person name="Armour M."/>
            <person name="Olukolu B."/>
            <person name="Poorten T."/>
            <person name="Britton C."/>
            <person name="Davik J."/>
            <person name="Ashrafi H."/>
            <person name="Aiden E.L."/>
            <person name="Borodovsky M."/>
            <person name="Worthington M."/>
        </authorList>
    </citation>
    <scope>NUCLEOTIDE SEQUENCE [LARGE SCALE GENOMIC DNA]</scope>
    <source>
        <strain evidence="1">PI 553951</strain>
    </source>
</reference>